<sequence>MYRSYVGQILGEKDVFIRKDSPNQHIIITGISGSGKSVRIADLESNIIEQGGTILAFDMDGTHLEISHDICHFISAQEDGLEIKLLDTTLVEAKKETTINLVQYIMETICPREMHGAVQLGIVRKAIQFAIHNRDRYVSDMEAILDGLKEQDGPAAVGAYNHLCPILESNIFRYSTKKIEANKINIISLQGINPKTQKRVVEIMLSILWRKMRIEGTAKQRFTLVLDEFQNFDFQQGTILFQMLTEIRKYGVQLILSTQTLSIFNKRQLAVINQAATKLFFAHDVTDAKKMAGLIETKNKEKWTDELSHLKVGKAVTVGSLEIAGRPVNHPIITSSHYGEMGNLMLKI</sequence>
<protein>
    <submittedName>
        <fullName evidence="2">DUF87 domain-containing protein</fullName>
    </submittedName>
</protein>
<evidence type="ECO:0000259" key="1">
    <source>
        <dbReference type="Pfam" id="PF01935"/>
    </source>
</evidence>
<dbReference type="InterPro" id="IPR002789">
    <property type="entry name" value="HerA_central"/>
</dbReference>
<accession>A0A3R8L0B1</accession>
<keyword evidence="3" id="KW-1185">Reference proteome</keyword>
<dbReference type="EMBL" id="RHJS01000002">
    <property type="protein sequence ID" value="RRK32240.1"/>
    <property type="molecule type" value="Genomic_DNA"/>
</dbReference>
<name>A0A3R8L0B1_9FIRM</name>
<feature type="domain" description="Helicase HerA central" evidence="1">
    <location>
        <begin position="6"/>
        <end position="205"/>
    </location>
</feature>
<evidence type="ECO:0000313" key="2">
    <source>
        <dbReference type="EMBL" id="RRK32240.1"/>
    </source>
</evidence>
<comment type="caution">
    <text evidence="2">The sequence shown here is derived from an EMBL/GenBank/DDBJ whole genome shotgun (WGS) entry which is preliminary data.</text>
</comment>
<dbReference type="RefSeq" id="WP_125127733.1">
    <property type="nucleotide sequence ID" value="NZ_RHJS01000002.1"/>
</dbReference>
<dbReference type="Proteomes" id="UP000274920">
    <property type="component" value="Unassembled WGS sequence"/>
</dbReference>
<organism evidence="2 3">
    <name type="scientific">Schaedlerella arabinosiphila</name>
    <dbReference type="NCBI Taxonomy" id="2044587"/>
    <lineage>
        <taxon>Bacteria</taxon>
        <taxon>Bacillati</taxon>
        <taxon>Bacillota</taxon>
        <taxon>Clostridia</taxon>
        <taxon>Lachnospirales</taxon>
        <taxon>Lachnospiraceae</taxon>
        <taxon>Schaedlerella</taxon>
    </lineage>
</organism>
<dbReference type="Gene3D" id="3.40.50.300">
    <property type="entry name" value="P-loop containing nucleotide triphosphate hydrolases"/>
    <property type="match status" value="2"/>
</dbReference>
<dbReference type="PANTHER" id="PTHR30121">
    <property type="entry name" value="UNCHARACTERIZED PROTEIN YJGR-RELATED"/>
    <property type="match status" value="1"/>
</dbReference>
<proteinExistence type="predicted"/>
<evidence type="ECO:0000313" key="3">
    <source>
        <dbReference type="Proteomes" id="UP000274920"/>
    </source>
</evidence>
<dbReference type="SUPFAM" id="SSF52540">
    <property type="entry name" value="P-loop containing nucleoside triphosphate hydrolases"/>
    <property type="match status" value="1"/>
</dbReference>
<gene>
    <name evidence="2" type="ORF">EBB54_13360</name>
</gene>
<dbReference type="InterPro" id="IPR027417">
    <property type="entry name" value="P-loop_NTPase"/>
</dbReference>
<dbReference type="CDD" id="cd01127">
    <property type="entry name" value="TrwB_TraG_TraD_VirD4"/>
    <property type="match status" value="1"/>
</dbReference>
<dbReference type="AlphaFoldDB" id="A0A3R8L0B1"/>
<dbReference type="InterPro" id="IPR051162">
    <property type="entry name" value="T4SS_component"/>
</dbReference>
<dbReference type="Pfam" id="PF01935">
    <property type="entry name" value="DUF87"/>
    <property type="match status" value="1"/>
</dbReference>
<reference evidence="2" key="1">
    <citation type="submission" date="2018-10" db="EMBL/GenBank/DDBJ databases">
        <title>Schaedlerella arabinophila gen. nov. sp. nov., isolated from the mouse intestinal tract and comparative analysis with the genome of the closely related altered Schaedler flora strain ASF502.</title>
        <authorList>
            <person name="Miyake S."/>
            <person name="Soh M."/>
            <person name="Seedorf H."/>
        </authorList>
    </citation>
    <scope>NUCLEOTIDE SEQUENCE [LARGE SCALE GENOMIC DNA]</scope>
    <source>
        <strain evidence="2">DSM 106076</strain>
    </source>
</reference>
<dbReference type="PANTHER" id="PTHR30121:SF6">
    <property type="entry name" value="SLR6007 PROTEIN"/>
    <property type="match status" value="1"/>
</dbReference>